<dbReference type="GO" id="GO:0005576">
    <property type="term" value="C:extracellular region"/>
    <property type="evidence" value="ECO:0007669"/>
    <property type="project" value="TreeGrafter"/>
</dbReference>
<dbReference type="OrthoDB" id="2099887at2759"/>
<evidence type="ECO:0000313" key="3">
    <source>
        <dbReference type="Proteomes" id="UP000034291"/>
    </source>
</evidence>
<feature type="signal peptide" evidence="1">
    <location>
        <begin position="1"/>
        <end position="17"/>
    </location>
</feature>
<dbReference type="Proteomes" id="UP000034291">
    <property type="component" value="Unassembled WGS sequence"/>
</dbReference>
<dbReference type="InterPro" id="IPR013211">
    <property type="entry name" value="LVIVD"/>
</dbReference>
<evidence type="ECO:0000256" key="1">
    <source>
        <dbReference type="SAM" id="SignalP"/>
    </source>
</evidence>
<sequence length="455" mass="49891">MKLSIVSFLSLVCLTAASHEGAETMDHLMSLKMQSRARARTQGLFNLNRYSNNGRTDCTGGKAGEYSCNNVDMQSFLSHQAMGSVTREGNDIWGWTTANNREFGIVGQTDGVAFVEVLKDGSLVYIGRLPTQTVPSVWRDMKVIGDYVYIGAEAAGHGLQIFDLNKLTNASSSNPTVFSIEKDLTAWYSEFGSSHNIVAHEETNMIYAVGTARNLTCAGGLWMVDVSDPAKPTSPGCVREDGYVHDAQCVIYKGPQSKYIGREICFNYNEDTLTIVDVTDKKAPIQISKTPYAGATYTHQGWLIDPEDMSYLLLDDELDEMNAVGAAANGHTTTYIFDVSDLTSPNHTGIYQSPVRAIDHNQYVVDGLSYQANYGSGLRIVDVSSAFKDPSGSSFREVGFFDCYPEDDEQGGQVEFAGSWSVYPYFSSGNILLNSIERGVYSLKYTGPSGKHRRG</sequence>
<evidence type="ECO:0000313" key="2">
    <source>
        <dbReference type="EMBL" id="KKK18227.1"/>
    </source>
</evidence>
<dbReference type="InterPro" id="IPR027589">
    <property type="entry name" value="Choice_anch_B"/>
</dbReference>
<evidence type="ECO:0008006" key="4">
    <source>
        <dbReference type="Google" id="ProtNLM"/>
    </source>
</evidence>
<dbReference type="AlphaFoldDB" id="A0A0F8X3Z0"/>
<organism evidence="2 3">
    <name type="scientific">Aspergillus rambellii</name>
    <dbReference type="NCBI Taxonomy" id="308745"/>
    <lineage>
        <taxon>Eukaryota</taxon>
        <taxon>Fungi</taxon>
        <taxon>Dikarya</taxon>
        <taxon>Ascomycota</taxon>
        <taxon>Pezizomycotina</taxon>
        <taxon>Eurotiomycetes</taxon>
        <taxon>Eurotiomycetidae</taxon>
        <taxon>Eurotiales</taxon>
        <taxon>Aspergillaceae</taxon>
        <taxon>Aspergillus</taxon>
        <taxon>Aspergillus subgen. Nidulantes</taxon>
    </lineage>
</organism>
<dbReference type="Pfam" id="PF08309">
    <property type="entry name" value="LVIVD"/>
    <property type="match status" value="2"/>
</dbReference>
<dbReference type="STRING" id="308745.A0A0F8X3Z0"/>
<gene>
    <name evidence="2" type="ORF">ARAM_002971</name>
</gene>
<dbReference type="NCBIfam" id="TIGR04312">
    <property type="entry name" value="choice_anch_B"/>
    <property type="match status" value="1"/>
</dbReference>
<keyword evidence="3" id="KW-1185">Reference proteome</keyword>
<proteinExistence type="predicted"/>
<feature type="chain" id="PRO_5002529512" description="Regulatory P domain-containing protein" evidence="1">
    <location>
        <begin position="18"/>
        <end position="455"/>
    </location>
</feature>
<name>A0A0F8X3Z0_9EURO</name>
<keyword evidence="1" id="KW-0732">Signal</keyword>
<accession>A0A0F8X3Z0</accession>
<dbReference type="EMBL" id="JZBS01002536">
    <property type="protein sequence ID" value="KKK18227.1"/>
    <property type="molecule type" value="Genomic_DNA"/>
</dbReference>
<protein>
    <recommendedName>
        <fullName evidence="4">Regulatory P domain-containing protein</fullName>
    </recommendedName>
</protein>
<comment type="caution">
    <text evidence="2">The sequence shown here is derived from an EMBL/GenBank/DDBJ whole genome shotgun (WGS) entry which is preliminary data.</text>
</comment>
<dbReference type="PANTHER" id="PTHR38787:SF1">
    <property type="entry name" value="REGULATORY P DOMAIN-CONTAINING PROTEIN"/>
    <property type="match status" value="1"/>
</dbReference>
<reference evidence="2 3" key="1">
    <citation type="submission" date="2015-02" db="EMBL/GenBank/DDBJ databases">
        <title>Draft Genome Sequences of Two Closely-Related Aflatoxigenic Aspergillus Species Obtained from the Cote d'Ivoire.</title>
        <authorList>
            <person name="Moore G.G."/>
            <person name="Beltz S.B."/>
            <person name="Mack B.M."/>
        </authorList>
    </citation>
    <scope>NUCLEOTIDE SEQUENCE [LARGE SCALE GENOMIC DNA]</scope>
    <source>
        <strain evidence="2 3">SRRC1468</strain>
    </source>
</reference>
<dbReference type="PANTHER" id="PTHR38787">
    <property type="entry name" value="REGULATORY P DOMAIN-CONTAINING PROTEIN"/>
    <property type="match status" value="1"/>
</dbReference>